<proteinExistence type="inferred from homology"/>
<sequence length="186" mass="20309">MTRVVIIGVGILACALVEAALLWGTTSGEFCNGNYSMDMKMEGFKTIWVDRGDTGCVVMFNSGWVVRSRLDFLYAFVALMIAGAGSEVLGYARRQLRPKHMSARQKLFVAVAFTAHVILGYLLMLCAMTYQVEFLVAVSVGLGLGHFVFNADAPVNERPDPCCADDRSYTTEKSALLPPVVTKPVL</sequence>
<evidence type="ECO:0000313" key="8">
    <source>
        <dbReference type="Proteomes" id="UP001230188"/>
    </source>
</evidence>
<dbReference type="PANTHER" id="PTHR12483:SF27">
    <property type="entry name" value="COPPER TRANSPORT PROTEIN CTR1"/>
    <property type="match status" value="1"/>
</dbReference>
<keyword evidence="5" id="KW-0186">Copper</keyword>
<keyword evidence="5" id="KW-0187">Copper transport</keyword>
<gene>
    <name evidence="7" type="ORF">CTAYLR_002814</name>
</gene>
<accession>A0AAD7XIS6</accession>
<evidence type="ECO:0000256" key="2">
    <source>
        <dbReference type="ARBA" id="ARBA00022692"/>
    </source>
</evidence>
<evidence type="ECO:0000313" key="7">
    <source>
        <dbReference type="EMBL" id="KAJ8599896.1"/>
    </source>
</evidence>
<dbReference type="AlphaFoldDB" id="A0AAD7XIS6"/>
<feature type="signal peptide" evidence="6">
    <location>
        <begin position="1"/>
        <end position="19"/>
    </location>
</feature>
<name>A0AAD7XIS6_9STRA</name>
<evidence type="ECO:0000256" key="6">
    <source>
        <dbReference type="SAM" id="SignalP"/>
    </source>
</evidence>
<evidence type="ECO:0000256" key="3">
    <source>
        <dbReference type="ARBA" id="ARBA00022989"/>
    </source>
</evidence>
<comment type="subcellular location">
    <subcellularLocation>
        <location evidence="1 5">Membrane</location>
        <topology evidence="1 5">Multi-pass membrane protein</topology>
    </subcellularLocation>
</comment>
<protein>
    <recommendedName>
        <fullName evidence="5">Copper transport protein</fullName>
    </recommendedName>
</protein>
<evidence type="ECO:0000256" key="1">
    <source>
        <dbReference type="ARBA" id="ARBA00004141"/>
    </source>
</evidence>
<dbReference type="GO" id="GO:0005886">
    <property type="term" value="C:plasma membrane"/>
    <property type="evidence" value="ECO:0007669"/>
    <property type="project" value="TreeGrafter"/>
</dbReference>
<comment type="caution">
    <text evidence="7">The sequence shown here is derived from an EMBL/GenBank/DDBJ whole genome shotgun (WGS) entry which is preliminary data.</text>
</comment>
<keyword evidence="5" id="KW-0813">Transport</keyword>
<dbReference type="PANTHER" id="PTHR12483">
    <property type="entry name" value="SOLUTE CARRIER FAMILY 31 COPPER TRANSPORTERS"/>
    <property type="match status" value="1"/>
</dbReference>
<feature type="chain" id="PRO_5041937088" description="Copper transport protein" evidence="6">
    <location>
        <begin position="20"/>
        <end position="186"/>
    </location>
</feature>
<keyword evidence="3 5" id="KW-1133">Transmembrane helix</keyword>
<reference evidence="7" key="1">
    <citation type="submission" date="2023-01" db="EMBL/GenBank/DDBJ databases">
        <title>Metagenome sequencing of chrysophaentin producing Chrysophaeum taylorii.</title>
        <authorList>
            <person name="Davison J."/>
            <person name="Bewley C."/>
        </authorList>
    </citation>
    <scope>NUCLEOTIDE SEQUENCE</scope>
    <source>
        <strain evidence="7">NIES-1699</strain>
    </source>
</reference>
<organism evidence="7 8">
    <name type="scientific">Chrysophaeum taylorii</name>
    <dbReference type="NCBI Taxonomy" id="2483200"/>
    <lineage>
        <taxon>Eukaryota</taxon>
        <taxon>Sar</taxon>
        <taxon>Stramenopiles</taxon>
        <taxon>Ochrophyta</taxon>
        <taxon>Pelagophyceae</taxon>
        <taxon>Pelagomonadales</taxon>
        <taxon>Pelagomonadaceae</taxon>
        <taxon>Chrysophaeum</taxon>
    </lineage>
</organism>
<evidence type="ECO:0000256" key="5">
    <source>
        <dbReference type="RuleBase" id="RU367022"/>
    </source>
</evidence>
<keyword evidence="8" id="KW-1185">Reference proteome</keyword>
<dbReference type="Proteomes" id="UP001230188">
    <property type="component" value="Unassembled WGS sequence"/>
</dbReference>
<keyword evidence="4 5" id="KW-0472">Membrane</keyword>
<keyword evidence="6" id="KW-0732">Signal</keyword>
<dbReference type="InterPro" id="IPR007274">
    <property type="entry name" value="Cop_transporter"/>
</dbReference>
<comment type="similarity">
    <text evidence="5">Belongs to the copper transporter (Ctr) (TC 1.A.56) family. SLC31A subfamily.</text>
</comment>
<keyword evidence="2 5" id="KW-0812">Transmembrane</keyword>
<dbReference type="EMBL" id="JAQMWT010000533">
    <property type="protein sequence ID" value="KAJ8599896.1"/>
    <property type="molecule type" value="Genomic_DNA"/>
</dbReference>
<feature type="transmembrane region" description="Helical" evidence="5">
    <location>
        <begin position="72"/>
        <end position="92"/>
    </location>
</feature>
<feature type="transmembrane region" description="Helical" evidence="5">
    <location>
        <begin position="107"/>
        <end position="124"/>
    </location>
</feature>
<dbReference type="Pfam" id="PF04145">
    <property type="entry name" value="Ctr"/>
    <property type="match status" value="1"/>
</dbReference>
<dbReference type="GO" id="GO:0005375">
    <property type="term" value="F:copper ion transmembrane transporter activity"/>
    <property type="evidence" value="ECO:0007669"/>
    <property type="project" value="UniProtKB-UniRule"/>
</dbReference>
<evidence type="ECO:0000256" key="4">
    <source>
        <dbReference type="ARBA" id="ARBA00023136"/>
    </source>
</evidence>
<keyword evidence="5" id="KW-0406">Ion transport</keyword>